<reference evidence="8" key="1">
    <citation type="journal article" date="2019" name="J. Bacteriol.">
        <title>A Mutagenic Screen Identifies a TonB-Dependent Receptor Required for the Lanthanide Metal Switch in the Type I Methanotroph 'Methylotuvimicrobium buryatense' 5GB1C.</title>
        <authorList>
            <person name="Groom J.D."/>
            <person name="Ford S.M."/>
            <person name="Pesesky M.W."/>
            <person name="Lidstrom M.E."/>
        </authorList>
    </citation>
    <scope>NUCLEOTIDE SEQUENCE [LARGE SCALE GENOMIC DNA]</scope>
    <source>
        <strain evidence="8">5GB1C</strain>
    </source>
</reference>
<dbReference type="InterPro" id="IPR002197">
    <property type="entry name" value="HTH_Fis"/>
</dbReference>
<evidence type="ECO:0000256" key="1">
    <source>
        <dbReference type="ARBA" id="ARBA00022741"/>
    </source>
</evidence>
<dbReference type="RefSeq" id="WP_026130200.1">
    <property type="nucleotide sequence ID" value="NZ_CP035467.1"/>
</dbReference>
<dbReference type="Pfam" id="PF25601">
    <property type="entry name" value="AAA_lid_14"/>
    <property type="match status" value="1"/>
</dbReference>
<dbReference type="Gene3D" id="1.10.10.60">
    <property type="entry name" value="Homeodomain-like"/>
    <property type="match status" value="1"/>
</dbReference>
<dbReference type="InterPro" id="IPR025944">
    <property type="entry name" value="Sigma_54_int_dom_CS"/>
</dbReference>
<dbReference type="Gene3D" id="1.10.8.60">
    <property type="match status" value="1"/>
</dbReference>
<evidence type="ECO:0000259" key="6">
    <source>
        <dbReference type="PROSITE" id="PS50045"/>
    </source>
</evidence>
<keyword evidence="5" id="KW-0804">Transcription</keyword>
<dbReference type="STRING" id="675511.GCA_000341735_02443"/>
<dbReference type="InterPro" id="IPR025662">
    <property type="entry name" value="Sigma_54_int_dom_ATP-bd_1"/>
</dbReference>
<evidence type="ECO:0000256" key="2">
    <source>
        <dbReference type="ARBA" id="ARBA00022840"/>
    </source>
</evidence>
<evidence type="ECO:0000313" key="7">
    <source>
        <dbReference type="EMBL" id="QCW81298.1"/>
    </source>
</evidence>
<dbReference type="KEGG" id="mbur:EQU24_02810"/>
<dbReference type="OrthoDB" id="9804019at2"/>
<dbReference type="GO" id="GO:0005524">
    <property type="term" value="F:ATP binding"/>
    <property type="evidence" value="ECO:0007669"/>
    <property type="project" value="UniProtKB-KW"/>
</dbReference>
<sequence length="324" mass="35912">MDHFNSIIGKSPALDSLLRSARMVACTDVTVFIKGETGTGKEILASAIQKESARSNKPFIKLNCAALPESLVESELFGHKKGAFTGANVNKQGIFQAADGGTLFLDEINSLPLSIQAKLLRFLELGECLAVGETKPYRVDVRVIAASNQDLVKQIDVGQFRQDLYFRLNVVPLELPPLSKRTEDIEPLVTHFVRHFAQAHSLEAPQFSKQSIRVLTRYRWPGNIRELRNLCERLSILLAGKVIEPDNLPHEFAEYIDEKTPAADAGIVPSFKLPDFGIQLDSLEADLINQALTRTNGNRSKSARLLGITRDTLLYRIQKHGLAA</sequence>
<dbReference type="GO" id="GO:0006355">
    <property type="term" value="P:regulation of DNA-templated transcription"/>
    <property type="evidence" value="ECO:0007669"/>
    <property type="project" value="InterPro"/>
</dbReference>
<keyword evidence="2" id="KW-0067">ATP-binding</keyword>
<dbReference type="PROSITE" id="PS00676">
    <property type="entry name" value="SIGMA54_INTERACT_2"/>
    <property type="match status" value="1"/>
</dbReference>
<dbReference type="PROSITE" id="PS00688">
    <property type="entry name" value="SIGMA54_INTERACT_3"/>
    <property type="match status" value="1"/>
</dbReference>
<dbReference type="GO" id="GO:0043565">
    <property type="term" value="F:sequence-specific DNA binding"/>
    <property type="evidence" value="ECO:0007669"/>
    <property type="project" value="InterPro"/>
</dbReference>
<dbReference type="PROSITE" id="PS00675">
    <property type="entry name" value="SIGMA54_INTERACT_1"/>
    <property type="match status" value="1"/>
</dbReference>
<dbReference type="InterPro" id="IPR027417">
    <property type="entry name" value="P-loop_NTPase"/>
</dbReference>
<dbReference type="Pfam" id="PF00158">
    <property type="entry name" value="Sigma54_activat"/>
    <property type="match status" value="1"/>
</dbReference>
<keyword evidence="8" id="KW-1185">Reference proteome</keyword>
<protein>
    <submittedName>
        <fullName evidence="7">Sigma-54-dependent Fis family transcriptional regulator</fullName>
    </submittedName>
</protein>
<gene>
    <name evidence="7" type="ORF">EQU24_02810</name>
</gene>
<dbReference type="PANTHER" id="PTHR32071">
    <property type="entry name" value="TRANSCRIPTIONAL REGULATORY PROTEIN"/>
    <property type="match status" value="1"/>
</dbReference>
<keyword evidence="4" id="KW-0238">DNA-binding</keyword>
<evidence type="ECO:0000256" key="3">
    <source>
        <dbReference type="ARBA" id="ARBA00023015"/>
    </source>
</evidence>
<dbReference type="InterPro" id="IPR058031">
    <property type="entry name" value="AAA_lid_NorR"/>
</dbReference>
<dbReference type="Proteomes" id="UP000305881">
    <property type="component" value="Chromosome"/>
</dbReference>
<proteinExistence type="predicted"/>
<evidence type="ECO:0000313" key="8">
    <source>
        <dbReference type="Proteomes" id="UP000305881"/>
    </source>
</evidence>
<name>A0A4P9UJP3_METBY</name>
<evidence type="ECO:0000256" key="5">
    <source>
        <dbReference type="ARBA" id="ARBA00023163"/>
    </source>
</evidence>
<dbReference type="SUPFAM" id="SSF52540">
    <property type="entry name" value="P-loop containing nucleoside triphosphate hydrolases"/>
    <property type="match status" value="1"/>
</dbReference>
<dbReference type="PRINTS" id="PR01590">
    <property type="entry name" value="HTHFIS"/>
</dbReference>
<dbReference type="InterPro" id="IPR002078">
    <property type="entry name" value="Sigma_54_int"/>
</dbReference>
<dbReference type="Pfam" id="PF02954">
    <property type="entry name" value="HTH_8"/>
    <property type="match status" value="1"/>
</dbReference>
<keyword evidence="3" id="KW-0805">Transcription regulation</keyword>
<dbReference type="EMBL" id="CP035467">
    <property type="protein sequence ID" value="QCW81298.1"/>
    <property type="molecule type" value="Genomic_DNA"/>
</dbReference>
<dbReference type="InterPro" id="IPR003593">
    <property type="entry name" value="AAA+_ATPase"/>
</dbReference>
<dbReference type="PROSITE" id="PS50045">
    <property type="entry name" value="SIGMA54_INTERACT_4"/>
    <property type="match status" value="1"/>
</dbReference>
<dbReference type="InterPro" id="IPR009057">
    <property type="entry name" value="Homeodomain-like_sf"/>
</dbReference>
<dbReference type="Gene3D" id="3.40.50.300">
    <property type="entry name" value="P-loop containing nucleotide triphosphate hydrolases"/>
    <property type="match status" value="1"/>
</dbReference>
<dbReference type="InterPro" id="IPR025943">
    <property type="entry name" value="Sigma_54_int_dom_ATP-bd_2"/>
</dbReference>
<dbReference type="SMART" id="SM00382">
    <property type="entry name" value="AAA"/>
    <property type="match status" value="1"/>
</dbReference>
<keyword evidence="1" id="KW-0547">Nucleotide-binding</keyword>
<evidence type="ECO:0000256" key="4">
    <source>
        <dbReference type="ARBA" id="ARBA00023125"/>
    </source>
</evidence>
<organism evidence="7 8">
    <name type="scientific">Methylotuvimicrobium buryatense</name>
    <name type="common">Methylomicrobium buryatense</name>
    <dbReference type="NCBI Taxonomy" id="95641"/>
    <lineage>
        <taxon>Bacteria</taxon>
        <taxon>Pseudomonadati</taxon>
        <taxon>Pseudomonadota</taxon>
        <taxon>Gammaproteobacteria</taxon>
        <taxon>Methylococcales</taxon>
        <taxon>Methylococcaceae</taxon>
        <taxon>Methylotuvimicrobium</taxon>
    </lineage>
</organism>
<feature type="domain" description="Sigma-54 factor interaction" evidence="6">
    <location>
        <begin position="7"/>
        <end position="236"/>
    </location>
</feature>
<dbReference type="FunFam" id="3.40.50.300:FF:000006">
    <property type="entry name" value="DNA-binding transcriptional regulator NtrC"/>
    <property type="match status" value="1"/>
</dbReference>
<accession>A0A4P9UJP3</accession>
<dbReference type="CDD" id="cd00009">
    <property type="entry name" value="AAA"/>
    <property type="match status" value="1"/>
</dbReference>
<dbReference type="SUPFAM" id="SSF46689">
    <property type="entry name" value="Homeodomain-like"/>
    <property type="match status" value="1"/>
</dbReference>
<dbReference type="AlphaFoldDB" id="A0A4P9UJP3"/>